<name>A0A3N5Y0R1_9ALTE</name>
<dbReference type="Pfam" id="PF03600">
    <property type="entry name" value="CitMHS"/>
    <property type="match status" value="2"/>
</dbReference>
<dbReference type="Pfam" id="PF08448">
    <property type="entry name" value="PAS_4"/>
    <property type="match status" value="1"/>
</dbReference>
<evidence type="ECO:0000256" key="6">
    <source>
        <dbReference type="ARBA" id="ARBA00023053"/>
    </source>
</evidence>
<evidence type="ECO:0000256" key="4">
    <source>
        <dbReference type="ARBA" id="ARBA00022692"/>
    </source>
</evidence>
<keyword evidence="14" id="KW-1185">Reference proteome</keyword>
<feature type="transmembrane region" description="Helical" evidence="11">
    <location>
        <begin position="105"/>
        <end position="126"/>
    </location>
</feature>
<dbReference type="Gene3D" id="3.30.450.20">
    <property type="entry name" value="PAS domain"/>
    <property type="match status" value="1"/>
</dbReference>
<sequence>MLVALAFKDAGIPDQAHSAIKHAIIEYAELFLFLLVAMTYINALEERNVFQALRAYLVTRGYSLKKVFWVTGALAFVISPIADNLTTALLMGAVVMAVGGKDVRFVAISCINVVIAANAGGAFSPFGDITTLMVWQKGKVEFLQFLPLFVPSLVNWLVPAVIMSFALPKGTPKATNEKSYMKRGAPVMIFLFLATIVTAITFHGALHLPPAAGMMFGLGYLGLYSFYLKRIEGRTLAADSIFGGIRESHQHPLSVLESFGEDVGENLNDQPYPAFVLDKNHTVTHWNPALEALSGVKAEEMIGTKNHWKAFYQSERPTMADIVLDDNTGVGIRQHYKNIYRDNPLDGEAYDAADYFEHLGESGAYIMFSATKLKDSDGNTVGSLEIMEDMTEKRANVKEFDIMERVSRAEWDTLLFFYGVILCVAGLSQFGYMAIISELMYSDLGPVWANTLVGVLSAIVDNIPVMFAVLTMDPVMPLEQWQLVTLTAGVGGSMLAIGSAAGVALLGTARGVYTFAAHLKWTPVIALGYIASIGVHLLINGSGL</sequence>
<keyword evidence="4 11" id="KW-0812">Transmembrane</keyword>
<feature type="transmembrane region" description="Helical" evidence="11">
    <location>
        <begin position="415"/>
        <end position="435"/>
    </location>
</feature>
<evidence type="ECO:0000256" key="10">
    <source>
        <dbReference type="ARBA" id="ARBA00025753"/>
    </source>
</evidence>
<evidence type="ECO:0000256" key="9">
    <source>
        <dbReference type="ARBA" id="ARBA00023201"/>
    </source>
</evidence>
<dbReference type="CDD" id="cd00130">
    <property type="entry name" value="PAS"/>
    <property type="match status" value="1"/>
</dbReference>
<dbReference type="InterPro" id="IPR000014">
    <property type="entry name" value="PAS"/>
</dbReference>
<evidence type="ECO:0000313" key="14">
    <source>
        <dbReference type="Proteomes" id="UP000275281"/>
    </source>
</evidence>
<dbReference type="PANTHER" id="PTHR43269:SF2">
    <property type="entry name" value="SODIUM_PROTON ANTIPORTER 1-RELATED"/>
    <property type="match status" value="1"/>
</dbReference>
<dbReference type="GO" id="GO:0016020">
    <property type="term" value="C:membrane"/>
    <property type="evidence" value="ECO:0007669"/>
    <property type="project" value="UniProtKB-SubCell"/>
</dbReference>
<evidence type="ECO:0000313" key="13">
    <source>
        <dbReference type="EMBL" id="RPJ66116.1"/>
    </source>
</evidence>
<dbReference type="NCBIfam" id="NF038006">
    <property type="entry name" value="NhaD_1"/>
    <property type="match status" value="2"/>
</dbReference>
<evidence type="ECO:0000256" key="2">
    <source>
        <dbReference type="ARBA" id="ARBA00022448"/>
    </source>
</evidence>
<proteinExistence type="inferred from homology"/>
<dbReference type="EMBL" id="RPOK01000004">
    <property type="protein sequence ID" value="RPJ66116.1"/>
    <property type="molecule type" value="Genomic_DNA"/>
</dbReference>
<keyword evidence="9" id="KW-0739">Sodium transport</keyword>
<keyword evidence="5 11" id="KW-1133">Transmembrane helix</keyword>
<dbReference type="AlphaFoldDB" id="A0A3N5Y0R1"/>
<comment type="subcellular location">
    <subcellularLocation>
        <location evidence="1">Membrane</location>
        <topology evidence="1">Multi-pass membrane protein</topology>
    </subcellularLocation>
</comment>
<reference evidence="13 14" key="1">
    <citation type="submission" date="2018-11" db="EMBL/GenBank/DDBJ databases">
        <authorList>
            <person name="Ye M.-Q."/>
            <person name="Du Z.-J."/>
        </authorList>
    </citation>
    <scope>NUCLEOTIDE SEQUENCE [LARGE SCALE GENOMIC DNA]</scope>
    <source>
        <strain evidence="13 14">U0105</strain>
    </source>
</reference>
<evidence type="ECO:0000256" key="5">
    <source>
        <dbReference type="ARBA" id="ARBA00022989"/>
    </source>
</evidence>
<dbReference type="SUPFAM" id="SSF55785">
    <property type="entry name" value="PYP-like sensor domain (PAS domain)"/>
    <property type="match status" value="1"/>
</dbReference>
<comment type="similarity">
    <text evidence="10">Belongs to the NhaD Na(+)/H(+) (TC 2.A.62) antiporter family.</text>
</comment>
<keyword evidence="3" id="KW-0050">Antiport</keyword>
<keyword evidence="7" id="KW-0406">Ion transport</keyword>
<feature type="domain" description="PAS" evidence="12">
    <location>
        <begin position="267"/>
        <end position="303"/>
    </location>
</feature>
<feature type="transmembrane region" description="Helical" evidence="11">
    <location>
        <begin position="211"/>
        <end position="228"/>
    </location>
</feature>
<evidence type="ECO:0000256" key="3">
    <source>
        <dbReference type="ARBA" id="ARBA00022449"/>
    </source>
</evidence>
<feature type="transmembrane region" description="Helical" evidence="11">
    <location>
        <begin position="146"/>
        <end position="167"/>
    </location>
</feature>
<dbReference type="PANTHER" id="PTHR43269">
    <property type="entry name" value="SODIUM/PROTON ANTIPORTER 1-RELATED"/>
    <property type="match status" value="1"/>
</dbReference>
<evidence type="ECO:0000259" key="12">
    <source>
        <dbReference type="PROSITE" id="PS50112"/>
    </source>
</evidence>
<dbReference type="OrthoDB" id="9772058at2"/>
<feature type="transmembrane region" description="Helical" evidence="11">
    <location>
        <begin position="483"/>
        <end position="509"/>
    </location>
</feature>
<dbReference type="InterPro" id="IPR004680">
    <property type="entry name" value="Cit_transptr-like_dom"/>
</dbReference>
<accession>A0A3N5Y0R1</accession>
<evidence type="ECO:0000256" key="8">
    <source>
        <dbReference type="ARBA" id="ARBA00023136"/>
    </source>
</evidence>
<dbReference type="PROSITE" id="PS50112">
    <property type="entry name" value="PAS"/>
    <property type="match status" value="1"/>
</dbReference>
<keyword evidence="2" id="KW-0813">Transport</keyword>
<organism evidence="13 14">
    <name type="scientific">Alteromonas sediminis</name>
    <dbReference type="NCBI Taxonomy" id="2259342"/>
    <lineage>
        <taxon>Bacteria</taxon>
        <taxon>Pseudomonadati</taxon>
        <taxon>Pseudomonadota</taxon>
        <taxon>Gammaproteobacteria</taxon>
        <taxon>Alteromonadales</taxon>
        <taxon>Alteromonadaceae</taxon>
        <taxon>Alteromonas/Salinimonas group</taxon>
        <taxon>Alteromonas</taxon>
    </lineage>
</organism>
<evidence type="ECO:0000256" key="11">
    <source>
        <dbReference type="SAM" id="Phobius"/>
    </source>
</evidence>
<feature type="transmembrane region" description="Helical" evidence="11">
    <location>
        <begin position="24"/>
        <end position="43"/>
    </location>
</feature>
<dbReference type="GO" id="GO:0006814">
    <property type="term" value="P:sodium ion transport"/>
    <property type="evidence" value="ECO:0007669"/>
    <property type="project" value="UniProtKB-KW"/>
</dbReference>
<feature type="transmembrane region" description="Helical" evidence="11">
    <location>
        <begin position="187"/>
        <end position="205"/>
    </location>
</feature>
<comment type="caution">
    <text evidence="13">The sequence shown here is derived from an EMBL/GenBank/DDBJ whole genome shotgun (WGS) entry which is preliminary data.</text>
</comment>
<gene>
    <name evidence="13" type="ORF">DRW07_13505</name>
</gene>
<feature type="transmembrane region" description="Helical" evidence="11">
    <location>
        <begin position="447"/>
        <end position="471"/>
    </location>
</feature>
<dbReference type="InterPro" id="IPR013656">
    <property type="entry name" value="PAS_4"/>
</dbReference>
<keyword evidence="6" id="KW-0915">Sodium</keyword>
<keyword evidence="8 11" id="KW-0472">Membrane</keyword>
<dbReference type="GO" id="GO:0015297">
    <property type="term" value="F:antiporter activity"/>
    <property type="evidence" value="ECO:0007669"/>
    <property type="project" value="UniProtKB-KW"/>
</dbReference>
<dbReference type="InterPro" id="IPR035965">
    <property type="entry name" value="PAS-like_dom_sf"/>
</dbReference>
<feature type="transmembrane region" description="Helical" evidence="11">
    <location>
        <begin position="521"/>
        <end position="539"/>
    </location>
</feature>
<dbReference type="Proteomes" id="UP000275281">
    <property type="component" value="Unassembled WGS sequence"/>
</dbReference>
<evidence type="ECO:0000256" key="1">
    <source>
        <dbReference type="ARBA" id="ARBA00004141"/>
    </source>
</evidence>
<dbReference type="InterPro" id="IPR045016">
    <property type="entry name" value="NhaD-like"/>
</dbReference>
<evidence type="ECO:0000256" key="7">
    <source>
        <dbReference type="ARBA" id="ARBA00023065"/>
    </source>
</evidence>
<protein>
    <submittedName>
        <fullName evidence="13">PAS domain-containing protein</fullName>
    </submittedName>
</protein>